<dbReference type="Pfam" id="PF12697">
    <property type="entry name" value="Abhydrolase_6"/>
    <property type="match status" value="1"/>
</dbReference>
<keyword evidence="3" id="KW-1185">Reference proteome</keyword>
<evidence type="ECO:0000259" key="1">
    <source>
        <dbReference type="Pfam" id="PF12697"/>
    </source>
</evidence>
<evidence type="ECO:0000313" key="3">
    <source>
        <dbReference type="Proteomes" id="UP000799766"/>
    </source>
</evidence>
<dbReference type="OrthoDB" id="3466836at2759"/>
<dbReference type="Proteomes" id="UP000799766">
    <property type="component" value="Unassembled WGS sequence"/>
</dbReference>
<dbReference type="EMBL" id="MU001683">
    <property type="protein sequence ID" value="KAF2456315.1"/>
    <property type="molecule type" value="Genomic_DNA"/>
</dbReference>
<organism evidence="2 3">
    <name type="scientific">Lineolata rhizophorae</name>
    <dbReference type="NCBI Taxonomy" id="578093"/>
    <lineage>
        <taxon>Eukaryota</taxon>
        <taxon>Fungi</taxon>
        <taxon>Dikarya</taxon>
        <taxon>Ascomycota</taxon>
        <taxon>Pezizomycotina</taxon>
        <taxon>Dothideomycetes</taxon>
        <taxon>Dothideomycetes incertae sedis</taxon>
        <taxon>Lineolatales</taxon>
        <taxon>Lineolataceae</taxon>
        <taxon>Lineolata</taxon>
    </lineage>
</organism>
<accession>A0A6A6NWZ3</accession>
<sequence>MPPSCIKSTANLPSKPSASITYTFYPPPQPGPLLLVFLNGLLLPASGWVPTISSLHALHPSPPAILTYDRYGQASSDPHPSDVAAGGPGHHHDVLGAAHDLAELLDCVAAKHGLGLQGSPPIRLVLAANSIGCALARLFAQRCCRGRPTRWRVAALLLLDSIMANSDFVCIWPDPDAASFDPRRDLAEGVTPALLRATREKYRAVFHPDVVNVEGLSRRNLAQLLPRADAPKLGGEEGEEGPYVTVVGHDPEEFARQSEESSMKTPRIFSVAYTNPCWAKYNEVLVQITGPSRRRGPLIAPNAGHFIQKDNPNFIATEINHLLSKFPTEKSS</sequence>
<name>A0A6A6NWZ3_9PEZI</name>
<gene>
    <name evidence="2" type="ORF">BDY21DRAFT_346767</name>
</gene>
<feature type="domain" description="AB hydrolase-1" evidence="1">
    <location>
        <begin position="35"/>
        <end position="316"/>
    </location>
</feature>
<dbReference type="Gene3D" id="3.40.50.1820">
    <property type="entry name" value="alpha/beta hydrolase"/>
    <property type="match status" value="1"/>
</dbReference>
<dbReference type="InterPro" id="IPR000073">
    <property type="entry name" value="AB_hydrolase_1"/>
</dbReference>
<reference evidence="2" key="1">
    <citation type="journal article" date="2020" name="Stud. Mycol.">
        <title>101 Dothideomycetes genomes: a test case for predicting lifestyles and emergence of pathogens.</title>
        <authorList>
            <person name="Haridas S."/>
            <person name="Albert R."/>
            <person name="Binder M."/>
            <person name="Bloem J."/>
            <person name="Labutti K."/>
            <person name="Salamov A."/>
            <person name="Andreopoulos B."/>
            <person name="Baker S."/>
            <person name="Barry K."/>
            <person name="Bills G."/>
            <person name="Bluhm B."/>
            <person name="Cannon C."/>
            <person name="Castanera R."/>
            <person name="Culley D."/>
            <person name="Daum C."/>
            <person name="Ezra D."/>
            <person name="Gonzalez J."/>
            <person name="Henrissat B."/>
            <person name="Kuo A."/>
            <person name="Liang C."/>
            <person name="Lipzen A."/>
            <person name="Lutzoni F."/>
            <person name="Magnuson J."/>
            <person name="Mondo S."/>
            <person name="Nolan M."/>
            <person name="Ohm R."/>
            <person name="Pangilinan J."/>
            <person name="Park H.-J."/>
            <person name="Ramirez L."/>
            <person name="Alfaro M."/>
            <person name="Sun H."/>
            <person name="Tritt A."/>
            <person name="Yoshinaga Y."/>
            <person name="Zwiers L.-H."/>
            <person name="Turgeon B."/>
            <person name="Goodwin S."/>
            <person name="Spatafora J."/>
            <person name="Crous P."/>
            <person name="Grigoriev I."/>
        </authorList>
    </citation>
    <scope>NUCLEOTIDE SEQUENCE</scope>
    <source>
        <strain evidence="2">ATCC 16933</strain>
    </source>
</reference>
<dbReference type="InterPro" id="IPR029058">
    <property type="entry name" value="AB_hydrolase_fold"/>
</dbReference>
<dbReference type="SUPFAM" id="SSF53474">
    <property type="entry name" value="alpha/beta-Hydrolases"/>
    <property type="match status" value="1"/>
</dbReference>
<proteinExistence type="predicted"/>
<protein>
    <recommendedName>
        <fullName evidence="1">AB hydrolase-1 domain-containing protein</fullName>
    </recommendedName>
</protein>
<dbReference type="AlphaFoldDB" id="A0A6A6NWZ3"/>
<evidence type="ECO:0000313" key="2">
    <source>
        <dbReference type="EMBL" id="KAF2456315.1"/>
    </source>
</evidence>